<dbReference type="OrthoDB" id="417450at2759"/>
<dbReference type="PANTHER" id="PTHR16470:SF0">
    <property type="entry name" value="UBIQUITIN DOMAIN-CONTAINING PROTEIN UBFD1"/>
    <property type="match status" value="1"/>
</dbReference>
<dbReference type="GO" id="GO:0045296">
    <property type="term" value="F:cadherin binding"/>
    <property type="evidence" value="ECO:0007669"/>
    <property type="project" value="TreeGrafter"/>
</dbReference>
<dbReference type="Gene3D" id="3.10.20.90">
    <property type="entry name" value="Phosphatidylinositol 3-kinase Catalytic Subunit, Chain A, domain 1"/>
    <property type="match status" value="1"/>
</dbReference>
<dbReference type="VEuPathDB" id="TrichDB:TRFO_04808"/>
<feature type="domain" description="Ubiquitin-like" evidence="1">
    <location>
        <begin position="1"/>
        <end position="76"/>
    </location>
</feature>
<name>A0A1J4KCQ5_9EUKA</name>
<dbReference type="SMART" id="SM00213">
    <property type="entry name" value="UBQ"/>
    <property type="match status" value="1"/>
</dbReference>
<organism evidence="2 3">
    <name type="scientific">Tritrichomonas foetus</name>
    <dbReference type="NCBI Taxonomy" id="1144522"/>
    <lineage>
        <taxon>Eukaryota</taxon>
        <taxon>Metamonada</taxon>
        <taxon>Parabasalia</taxon>
        <taxon>Tritrichomonadida</taxon>
        <taxon>Tritrichomonadidae</taxon>
        <taxon>Tritrichomonas</taxon>
    </lineage>
</organism>
<dbReference type="SUPFAM" id="SSF54236">
    <property type="entry name" value="Ubiquitin-like"/>
    <property type="match status" value="1"/>
</dbReference>
<dbReference type="InterPro" id="IPR039120">
    <property type="entry name" value="UBFD1"/>
</dbReference>
<dbReference type="RefSeq" id="XP_068361856.1">
    <property type="nucleotide sequence ID" value="XM_068492114.1"/>
</dbReference>
<dbReference type="GO" id="GO:0003723">
    <property type="term" value="F:RNA binding"/>
    <property type="evidence" value="ECO:0007669"/>
    <property type="project" value="TreeGrafter"/>
</dbReference>
<accession>A0A1J4KCQ5</accession>
<sequence length="211" mass="24036">MQLNLRYNSSTHPINLPPDANVAVLQEAILNLLSIPIEAQKIIFRGKPLTQTNQELSSFKISNGAKLLLLASQPPSSNSKHLSPQKNVHFNGFPQFNQLPELDQEILAAGPPEGTMKNYIAEVTVFPKTPFVVKTSKGVAKMQIETEALFFQYDDGGYDRIFYSDVKNYNFAQLKKDDYLHLRLSMQNEKEIIYFLPCQYAGAFQNLFRRY</sequence>
<evidence type="ECO:0000313" key="2">
    <source>
        <dbReference type="EMBL" id="OHT08720.1"/>
    </source>
</evidence>
<dbReference type="InterPro" id="IPR000626">
    <property type="entry name" value="Ubiquitin-like_dom"/>
</dbReference>
<dbReference type="Pfam" id="PF00240">
    <property type="entry name" value="ubiquitin"/>
    <property type="match status" value="1"/>
</dbReference>
<proteinExistence type="predicted"/>
<dbReference type="PROSITE" id="PS50053">
    <property type="entry name" value="UBIQUITIN_2"/>
    <property type="match status" value="1"/>
</dbReference>
<dbReference type="Pfam" id="PF25343">
    <property type="entry name" value="PH_UBFD1_C"/>
    <property type="match status" value="1"/>
</dbReference>
<comment type="caution">
    <text evidence="2">The sequence shown here is derived from an EMBL/GenBank/DDBJ whole genome shotgun (WGS) entry which is preliminary data.</text>
</comment>
<evidence type="ECO:0000259" key="1">
    <source>
        <dbReference type="PROSITE" id="PS50053"/>
    </source>
</evidence>
<dbReference type="AlphaFoldDB" id="A0A1J4KCQ5"/>
<protein>
    <recommendedName>
        <fullName evidence="1">Ubiquitin-like domain-containing protein</fullName>
    </recommendedName>
</protein>
<keyword evidence="3" id="KW-1185">Reference proteome</keyword>
<dbReference type="PANTHER" id="PTHR16470">
    <property type="entry name" value="UBIQUITIN DOMAIN-CONTAINING PROTEIN UBFD1"/>
    <property type="match status" value="1"/>
</dbReference>
<dbReference type="Proteomes" id="UP000179807">
    <property type="component" value="Unassembled WGS sequence"/>
</dbReference>
<reference evidence="2" key="1">
    <citation type="submission" date="2016-10" db="EMBL/GenBank/DDBJ databases">
        <authorList>
            <person name="Benchimol M."/>
            <person name="Almeida L.G."/>
            <person name="Vasconcelos A.T."/>
            <person name="Perreira-Neves A."/>
            <person name="Rosa I.A."/>
            <person name="Tasca T."/>
            <person name="Bogo M.R."/>
            <person name="de Souza W."/>
        </authorList>
    </citation>
    <scope>NUCLEOTIDE SEQUENCE [LARGE SCALE GENOMIC DNA]</scope>
    <source>
        <strain evidence="2">K</strain>
    </source>
</reference>
<dbReference type="InterPro" id="IPR029071">
    <property type="entry name" value="Ubiquitin-like_domsf"/>
</dbReference>
<dbReference type="InterPro" id="IPR057455">
    <property type="entry name" value="UBFD1_C"/>
</dbReference>
<dbReference type="GeneID" id="94826818"/>
<dbReference type="EMBL" id="MLAK01000660">
    <property type="protein sequence ID" value="OHT08720.1"/>
    <property type="molecule type" value="Genomic_DNA"/>
</dbReference>
<evidence type="ECO:0000313" key="3">
    <source>
        <dbReference type="Proteomes" id="UP000179807"/>
    </source>
</evidence>
<gene>
    <name evidence="2" type="ORF">TRFO_04808</name>
</gene>